<dbReference type="SUPFAM" id="SSF141868">
    <property type="entry name" value="EAL domain-like"/>
    <property type="match status" value="1"/>
</dbReference>
<dbReference type="PANTHER" id="PTHR33121:SF72">
    <property type="entry name" value="BIFUNCTIONAL DIGUANYLATE CYCLASE WITH GAF AND PAS SENSORY DOMAINS_SIGNALLING PROTEIN WITH EAL DOMAIN"/>
    <property type="match status" value="1"/>
</dbReference>
<evidence type="ECO:0000259" key="2">
    <source>
        <dbReference type="PROSITE" id="PS50887"/>
    </source>
</evidence>
<feature type="domain" description="GGDEF" evidence="2">
    <location>
        <begin position="279"/>
        <end position="412"/>
    </location>
</feature>
<organism evidence="3 4">
    <name type="scientific">Vibrio hippocampi</name>
    <dbReference type="NCBI Taxonomy" id="654686"/>
    <lineage>
        <taxon>Bacteria</taxon>
        <taxon>Pseudomonadati</taxon>
        <taxon>Pseudomonadota</taxon>
        <taxon>Gammaproteobacteria</taxon>
        <taxon>Vibrionales</taxon>
        <taxon>Vibrionaceae</taxon>
        <taxon>Vibrio</taxon>
    </lineage>
</organism>
<dbReference type="SUPFAM" id="SSF55073">
    <property type="entry name" value="Nucleotide cyclase"/>
    <property type="match status" value="1"/>
</dbReference>
<dbReference type="PROSITE" id="PS50883">
    <property type="entry name" value="EAL"/>
    <property type="match status" value="1"/>
</dbReference>
<dbReference type="SMART" id="SM00267">
    <property type="entry name" value="GGDEF"/>
    <property type="match status" value="1"/>
</dbReference>
<dbReference type="Pfam" id="PF08448">
    <property type="entry name" value="PAS_4"/>
    <property type="match status" value="1"/>
</dbReference>
<dbReference type="SMART" id="SM00052">
    <property type="entry name" value="EAL"/>
    <property type="match status" value="1"/>
</dbReference>
<dbReference type="InterPro" id="IPR035919">
    <property type="entry name" value="EAL_sf"/>
</dbReference>
<dbReference type="Gene3D" id="3.30.70.270">
    <property type="match status" value="1"/>
</dbReference>
<evidence type="ECO:0000259" key="1">
    <source>
        <dbReference type="PROSITE" id="PS50883"/>
    </source>
</evidence>
<dbReference type="InterPro" id="IPR000014">
    <property type="entry name" value="PAS"/>
</dbReference>
<dbReference type="InterPro" id="IPR043128">
    <property type="entry name" value="Rev_trsase/Diguanyl_cyclase"/>
</dbReference>
<dbReference type="CDD" id="cd01948">
    <property type="entry name" value="EAL"/>
    <property type="match status" value="1"/>
</dbReference>
<dbReference type="PANTHER" id="PTHR33121">
    <property type="entry name" value="CYCLIC DI-GMP PHOSPHODIESTERASE PDEF"/>
    <property type="match status" value="1"/>
</dbReference>
<dbReference type="EMBL" id="CAKLCM010000002">
    <property type="protein sequence ID" value="CAH0526762.1"/>
    <property type="molecule type" value="Genomic_DNA"/>
</dbReference>
<proteinExistence type="predicted"/>
<dbReference type="Pfam" id="PF00563">
    <property type="entry name" value="EAL"/>
    <property type="match status" value="1"/>
</dbReference>
<dbReference type="InterPro" id="IPR050706">
    <property type="entry name" value="Cyclic-di-GMP_PDE-like"/>
</dbReference>
<dbReference type="Proteomes" id="UP000838160">
    <property type="component" value="Unassembled WGS sequence"/>
</dbReference>
<accession>A0ABM8ZIV4</accession>
<dbReference type="InterPro" id="IPR000160">
    <property type="entry name" value="GGDEF_dom"/>
</dbReference>
<dbReference type="PROSITE" id="PS50887">
    <property type="entry name" value="GGDEF"/>
    <property type="match status" value="1"/>
</dbReference>
<dbReference type="Pfam" id="PF13188">
    <property type="entry name" value="PAS_8"/>
    <property type="match status" value="1"/>
</dbReference>
<dbReference type="Gene3D" id="3.20.20.450">
    <property type="entry name" value="EAL domain"/>
    <property type="match status" value="1"/>
</dbReference>
<dbReference type="Gene3D" id="3.30.450.20">
    <property type="entry name" value="PAS domain"/>
    <property type="match status" value="2"/>
</dbReference>
<evidence type="ECO:0000313" key="4">
    <source>
        <dbReference type="Proteomes" id="UP000838160"/>
    </source>
</evidence>
<dbReference type="InterPro" id="IPR029787">
    <property type="entry name" value="Nucleotide_cyclase"/>
</dbReference>
<dbReference type="NCBIfam" id="TIGR00229">
    <property type="entry name" value="sensory_box"/>
    <property type="match status" value="1"/>
</dbReference>
<dbReference type="RefSeq" id="WP_237485011.1">
    <property type="nucleotide sequence ID" value="NZ_CAKLCM010000002.1"/>
</dbReference>
<dbReference type="InterPro" id="IPR001633">
    <property type="entry name" value="EAL_dom"/>
</dbReference>
<dbReference type="CDD" id="cd01949">
    <property type="entry name" value="GGDEF"/>
    <property type="match status" value="1"/>
</dbReference>
<dbReference type="InterPro" id="IPR013656">
    <property type="entry name" value="PAS_4"/>
</dbReference>
<protein>
    <recommendedName>
        <fullName evidence="5">C-di-GMP phosphodiesterase</fullName>
    </recommendedName>
</protein>
<dbReference type="NCBIfam" id="TIGR00254">
    <property type="entry name" value="GGDEF"/>
    <property type="match status" value="1"/>
</dbReference>
<gene>
    <name evidence="3" type="ORF">VHP8226_02134</name>
</gene>
<evidence type="ECO:0008006" key="5">
    <source>
        <dbReference type="Google" id="ProtNLM"/>
    </source>
</evidence>
<dbReference type="InterPro" id="IPR035965">
    <property type="entry name" value="PAS-like_dom_sf"/>
</dbReference>
<dbReference type="CDD" id="cd00130">
    <property type="entry name" value="PAS"/>
    <property type="match status" value="1"/>
</dbReference>
<comment type="caution">
    <text evidence="3">The sequence shown here is derived from an EMBL/GenBank/DDBJ whole genome shotgun (WGS) entry which is preliminary data.</text>
</comment>
<dbReference type="Pfam" id="PF00990">
    <property type="entry name" value="GGDEF"/>
    <property type="match status" value="1"/>
</dbReference>
<sequence length="679" mass="76592">MSSTLLKEYFAKLTSNSPFFFAILDDKHQYHMVNDRYCDVAGLTHNDLVGMNDMQVLGERFYTQLKSYYDRAFTGESIEAEIALDEADVESSLHFSVSPIEFNGVIEFIVFHAIDSSEKQILTRSLEETESKFIKLSKLIPDGFVVVEDDCILSANPAAARLFGYADYTSLLGEPLSQLLVDPKTNRSAKLSFDDGQSQQPLYFNTSDYCGANRRLSLHIDHANMLGQSAYLILIQDLDDKPKPVSQSGNEDINIDTLTKLYNRLGFTRCLDGFIQKKVPLVMLYLDIDNFKNINDSLGHHIGDRVIQEVSSRLKRHLPQEAVLAHLGGDEFGIILPEPETASAAETLADKIISLINQPFDLHHFSKRLACSIGSVNYPQDGNDPRILLQNADTAMYEAKARGRNRLIKFNDQMNKEARMRLWMEIELQKALQQNGLEVWYQPKVNARDFSINGAEALVRWKHPVEGYISPGSFIPVAEQAGLIETLGRVVMREVFNTVKRWKLQGILPGRVAINLSPEQFGNPKLIDYMEKLLKSTGLDPSCITFELTESAVMSNSEHTLQMLDAIKKLGFALSIDDFGTGYSSLSYLAHFPIDELKIDRAFIMDIDTLPKQLTVIENIINLGKSLNLTVVAEGVETRHQATLLSNLNCNSIQGFHFHRPQPRHEVEALFAQSRRHRN</sequence>
<feature type="domain" description="EAL" evidence="1">
    <location>
        <begin position="421"/>
        <end position="675"/>
    </location>
</feature>
<keyword evidence="4" id="KW-1185">Reference proteome</keyword>
<dbReference type="SMART" id="SM00091">
    <property type="entry name" value="PAS"/>
    <property type="match status" value="2"/>
</dbReference>
<evidence type="ECO:0000313" key="3">
    <source>
        <dbReference type="EMBL" id="CAH0526762.1"/>
    </source>
</evidence>
<name>A0ABM8ZIV4_9VIBR</name>
<dbReference type="SUPFAM" id="SSF55785">
    <property type="entry name" value="PYP-like sensor domain (PAS domain)"/>
    <property type="match status" value="2"/>
</dbReference>
<reference evidence="3" key="1">
    <citation type="submission" date="2021-12" db="EMBL/GenBank/DDBJ databases">
        <authorList>
            <person name="Rodrigo-Torres L."/>
            <person name="Arahal R. D."/>
            <person name="Lucena T."/>
        </authorList>
    </citation>
    <scope>NUCLEOTIDE SEQUENCE</scope>
    <source>
        <strain evidence="3">CECT 8226</strain>
    </source>
</reference>